<dbReference type="Proteomes" id="UP000321223">
    <property type="component" value="Unassembled WGS sequence"/>
</dbReference>
<dbReference type="EMBL" id="BHVU01000039">
    <property type="protein sequence ID" value="GCA92353.1"/>
    <property type="molecule type" value="Genomic_DNA"/>
</dbReference>
<dbReference type="AlphaFoldDB" id="A0A510PFY3"/>
<protein>
    <submittedName>
        <fullName evidence="1">HlyD family secretion protein</fullName>
    </submittedName>
</protein>
<evidence type="ECO:0000313" key="2">
    <source>
        <dbReference type="Proteomes" id="UP000321223"/>
    </source>
</evidence>
<reference evidence="1 2" key="1">
    <citation type="journal article" date="2019" name="Appl. Environ. Microbiol.">
        <title>Co-occurrence of broad and narrow host-range viruses infecting the toxic bloom-forming cyanobacterium Microcystis aeruginosa.</title>
        <authorList>
            <person name="Morimoto D."/>
            <person name="Tominaga K."/>
            <person name="Nishimura Y."/>
            <person name="Yoshida N."/>
            <person name="Kimura S."/>
            <person name="Sako Y."/>
            <person name="Yoshida T."/>
        </authorList>
    </citation>
    <scope>NUCLEOTIDE SEQUENCE [LARGE SCALE GENOMIC DNA]</scope>
    <source>
        <strain evidence="1 2">11-30S32</strain>
    </source>
</reference>
<evidence type="ECO:0000313" key="1">
    <source>
        <dbReference type="EMBL" id="GCA92353.1"/>
    </source>
</evidence>
<gene>
    <name evidence="1" type="ORF">MAE30S32_10050</name>
</gene>
<proteinExistence type="predicted"/>
<accession>A0A510PFY3</accession>
<organism evidence="1 2">
    <name type="scientific">Microcystis aeruginosa 11-30S32</name>
    <dbReference type="NCBI Taxonomy" id="2358142"/>
    <lineage>
        <taxon>Bacteria</taxon>
        <taxon>Bacillati</taxon>
        <taxon>Cyanobacteriota</taxon>
        <taxon>Cyanophyceae</taxon>
        <taxon>Oscillatoriophycideae</taxon>
        <taxon>Chroococcales</taxon>
        <taxon>Microcystaceae</taxon>
        <taxon>Microcystis</taxon>
    </lineage>
</organism>
<name>A0A510PFY3_MICAE</name>
<sequence>MKVAALARLEPESEVIRLDAPLPLDGDRTNRDR</sequence>
<comment type="caution">
    <text evidence="1">The sequence shown here is derived from an EMBL/GenBank/DDBJ whole genome shotgun (WGS) entry which is preliminary data.</text>
</comment>